<proteinExistence type="evidence at transcript level"/>
<dbReference type="Pfam" id="PF01395">
    <property type="entry name" value="PBP_GOBP"/>
    <property type="match status" value="1"/>
</dbReference>
<dbReference type="EMBL" id="KC763855">
    <property type="protein sequence ID" value="AGM38612.1"/>
    <property type="molecule type" value="mRNA"/>
</dbReference>
<evidence type="ECO:0000313" key="1">
    <source>
        <dbReference type="EMBL" id="AGM38612.1"/>
    </source>
</evidence>
<dbReference type="SMART" id="SM00708">
    <property type="entry name" value="PhBP"/>
    <property type="match status" value="1"/>
</dbReference>
<dbReference type="OrthoDB" id="8184571at2759"/>
<dbReference type="SUPFAM" id="SSF47565">
    <property type="entry name" value="Insect pheromone/odorant-binding proteins"/>
    <property type="match status" value="1"/>
</dbReference>
<dbReference type="Gene3D" id="1.10.238.20">
    <property type="entry name" value="Pheromone/general odorant binding protein domain"/>
    <property type="match status" value="1"/>
</dbReference>
<dbReference type="CDD" id="cd23992">
    <property type="entry name" value="PBP_GOBP"/>
    <property type="match status" value="1"/>
</dbReference>
<gene>
    <name evidence="1" type="primary">obp</name>
</gene>
<dbReference type="GO" id="GO:0005549">
    <property type="term" value="F:odorant binding"/>
    <property type="evidence" value="ECO:0007669"/>
    <property type="project" value="InterPro"/>
</dbReference>
<protein>
    <submittedName>
        <fullName evidence="1">Odorant binding protein</fullName>
    </submittedName>
</protein>
<organism evidence="1">
    <name type="scientific">Chilo suppressalis</name>
    <name type="common">Asiatic rice borer moth</name>
    <dbReference type="NCBI Taxonomy" id="168631"/>
    <lineage>
        <taxon>Eukaryota</taxon>
        <taxon>Metazoa</taxon>
        <taxon>Ecdysozoa</taxon>
        <taxon>Arthropoda</taxon>
        <taxon>Hexapoda</taxon>
        <taxon>Insecta</taxon>
        <taxon>Pterygota</taxon>
        <taxon>Neoptera</taxon>
        <taxon>Endopterygota</taxon>
        <taxon>Lepidoptera</taxon>
        <taxon>Glossata</taxon>
        <taxon>Ditrysia</taxon>
        <taxon>Pyraloidea</taxon>
        <taxon>Crambidae</taxon>
        <taxon>Crambinae</taxon>
        <taxon>Chilo</taxon>
    </lineage>
</organism>
<dbReference type="InterPro" id="IPR036728">
    <property type="entry name" value="PBP_GOBP_sf"/>
</dbReference>
<reference evidence="1" key="1">
    <citation type="submission" date="2013-03" db="EMBL/GenBank/DDBJ databases">
        <title>Construction and analysis of the rice striped stem borer, Chilo suppressalis (Walker) (Lepidoptera: Pyralidae) olfactory-related cDNA library.</title>
        <authorList>
            <person name="Gong Z."/>
            <person name="Zhu Z."/>
        </authorList>
    </citation>
    <scope>NUCLEOTIDE SEQUENCE</scope>
    <source>
        <strain evidence="1">D60</strain>
    </source>
</reference>
<sequence length="137" mass="15468">MTSGSEQDIIKTPEETDTNPDLMAIMGECNETFRIETSYLESLNESGSFPDESDKTPKCYIRCVLMKTGVTTEDGKFIPDVTSQVFASQNIKEQMDGIQNMATACAVDRNESCKCDRSYMFMKCLMESEIKSFMKIM</sequence>
<accession>X2CBR0</accession>
<name>X2CBR0_CHISP</name>
<dbReference type="AlphaFoldDB" id="X2CBR0"/>
<dbReference type="InterPro" id="IPR006170">
    <property type="entry name" value="PBP/GOBP"/>
</dbReference>